<comment type="similarity">
    <text evidence="4 17">Belongs to the glycosyl hydrolase 31 family.</text>
</comment>
<feature type="signal peptide" evidence="19">
    <location>
        <begin position="1"/>
        <end position="19"/>
    </location>
</feature>
<comment type="subcellular location">
    <subcellularLocation>
        <location evidence="3">Secreted</location>
    </subcellularLocation>
</comment>
<dbReference type="GO" id="GO:0030246">
    <property type="term" value="F:carbohydrate binding"/>
    <property type="evidence" value="ECO:0007669"/>
    <property type="project" value="InterPro"/>
</dbReference>
<evidence type="ECO:0000256" key="12">
    <source>
        <dbReference type="ARBA" id="ARBA00023277"/>
    </source>
</evidence>
<proteinExistence type="inferred from homology"/>
<dbReference type="SUPFAM" id="SSF51445">
    <property type="entry name" value="(Trans)glycosidases"/>
    <property type="match status" value="1"/>
</dbReference>
<dbReference type="GO" id="GO:0005576">
    <property type="term" value="C:extracellular region"/>
    <property type="evidence" value="ECO:0007669"/>
    <property type="project" value="UniProtKB-SubCell"/>
</dbReference>
<evidence type="ECO:0000256" key="4">
    <source>
        <dbReference type="ARBA" id="ARBA00007806"/>
    </source>
</evidence>
<keyword evidence="9 19" id="KW-0732">Signal</keyword>
<evidence type="ECO:0000256" key="14">
    <source>
        <dbReference type="ARBA" id="ARBA00023316"/>
    </source>
</evidence>
<evidence type="ECO:0000256" key="18">
    <source>
        <dbReference type="SAM" id="MobiDB-lite"/>
    </source>
</evidence>
<dbReference type="CDD" id="cd06602">
    <property type="entry name" value="GH31_MGAM_SI_GAA"/>
    <property type="match status" value="1"/>
</dbReference>
<comment type="caution">
    <text evidence="23">The sequence shown here is derived from an EMBL/GenBank/DDBJ whole genome shotgun (WGS) entry which is preliminary data.</text>
</comment>
<comment type="function">
    <text evidence="16">Glucosidase involved in the degradation of cellulosic biomass. Has both alpha- and beta-glucosidase activity.</text>
</comment>
<dbReference type="EC" id="3.2.1.20" evidence="5"/>
<dbReference type="Pfam" id="PF13802">
    <property type="entry name" value="Gal_mutarotas_2"/>
    <property type="match status" value="1"/>
</dbReference>
<evidence type="ECO:0000259" key="20">
    <source>
        <dbReference type="Pfam" id="PF01055"/>
    </source>
</evidence>
<evidence type="ECO:0000256" key="7">
    <source>
        <dbReference type="ARBA" id="ARBA00014002"/>
    </source>
</evidence>
<keyword evidence="8" id="KW-0964">Secreted</keyword>
<dbReference type="InterPro" id="IPR048395">
    <property type="entry name" value="Glyco_hydro_31_C"/>
</dbReference>
<evidence type="ECO:0000256" key="19">
    <source>
        <dbReference type="SAM" id="SignalP"/>
    </source>
</evidence>
<dbReference type="InterPro" id="IPR025887">
    <property type="entry name" value="Glyco_hydro_31_N_dom"/>
</dbReference>
<accession>A0A4U0TUG8</accession>
<evidence type="ECO:0000256" key="17">
    <source>
        <dbReference type="RuleBase" id="RU361185"/>
    </source>
</evidence>
<comment type="catalytic activity">
    <reaction evidence="2">
        <text>Hydrolysis of terminal, non-reducing (1-&gt;4)-linked alpha-D-glucose residues with release of alpha-D-glucose.</text>
        <dbReference type="EC" id="3.2.1.20"/>
    </reaction>
</comment>
<feature type="compositionally biased region" description="Pro residues" evidence="18">
    <location>
        <begin position="468"/>
        <end position="484"/>
    </location>
</feature>
<dbReference type="GO" id="GO:0071555">
    <property type="term" value="P:cell wall organization"/>
    <property type="evidence" value="ECO:0007669"/>
    <property type="project" value="UniProtKB-KW"/>
</dbReference>
<dbReference type="InterPro" id="IPR030458">
    <property type="entry name" value="Glyco_hydro_31_AS"/>
</dbReference>
<dbReference type="InterPro" id="IPR013780">
    <property type="entry name" value="Glyco_hydro_b"/>
</dbReference>
<feature type="chain" id="PRO_5021013368" description="Probable alpha/beta-glucosidase agdC" evidence="19">
    <location>
        <begin position="20"/>
        <end position="953"/>
    </location>
</feature>
<evidence type="ECO:0000256" key="9">
    <source>
        <dbReference type="ARBA" id="ARBA00022729"/>
    </source>
</evidence>
<evidence type="ECO:0000259" key="22">
    <source>
        <dbReference type="Pfam" id="PF21365"/>
    </source>
</evidence>
<protein>
    <recommendedName>
        <fullName evidence="7">Probable alpha/beta-glucosidase agdC</fullName>
        <ecNumber evidence="5">3.2.1.20</ecNumber>
        <ecNumber evidence="6">3.2.1.21</ecNumber>
    </recommendedName>
</protein>
<sequence>MFSKKLWLSALSLATIATAQDTAEGTSGDDPGNDLYAKDLSSCPGYVATKQWETRSGFYADLELGGDACNVFGIDLPQLKLEVEYETEERLHVKILDTNNTVYQIPDEIFPRPGQGQWCSPKDSLLKFDYKADPFSFTVSRSDTGEVLFDTTGNKLVFENQYVYLKTNLPDSPHLYGLGEHSDPFMLNTTNYTRPIWTRDAYGVPMGENLYGAHPIYFDHRTSGTHGVFLLNSNGMDIYIDDTNGQSLEYNIIGGVLDFYFMAGPGPRDVAMQYAEVAKLPLMTPYWGLGFHQCKYGYRDVYQVAAVVANYSEAGIPLETMWTDIDYMELRRVFTLDPERYPANLVTDLVDTLHERDQNYIVMVDPAVWSGGPNEALDAGREADIFIKRENGTVYEGVVWPGTTYFPDWFDSNAQEYWTGQFLRFFDGETGPDIDGLWIDMNEPANFLNRPYPGPLPPAEFAEEQGNPPVPPPVRDGPDAPIPGFPQSLQGDLAPVDVTKRQAHASHRQGPPSARWGKPHWGKGGWGKGNYGHGGHGGAWQNGKQSGSGCGPDQCKGLANREYILPPYMIQNGAGPTLAGSTIDTDLVHANGLIEYDVHNLYGAMMSSQSHNAMLARRPDVRPYVITRSTFAGSGKDVSHWLGDNISGWPWYRLSISQILQFASLYQIPVVGADICGFGGNTTSTLCARWATLGSFYTFMRNHAEISSIYQEFYRWPLTSSAAKNGISIRYQLLDYMYTAIYQQNQTGSPALNPMFFNYPEDVNTFPIDMQFFYGDSMLISPVTEENSTRVDFYLPDDIFYAWSTGKPVRGEGAYVTADVPFDEILVHYKGGSIVPQRMESAMTTTALRQKGFNIVIAPGLDGSASGSLYLDDGQSLVQDQISEIDFSYENGEFSMTGSFGYAASVGVEMITILGVMEAPATEMEGAEYDAENQKLVLHTDVPLTGEFSMKMV</sequence>
<keyword evidence="15" id="KW-0624">Polysaccharide degradation</keyword>
<organism evidence="23 24">
    <name type="scientific">Salinomyces thailandicus</name>
    <dbReference type="NCBI Taxonomy" id="706561"/>
    <lineage>
        <taxon>Eukaryota</taxon>
        <taxon>Fungi</taxon>
        <taxon>Dikarya</taxon>
        <taxon>Ascomycota</taxon>
        <taxon>Pezizomycotina</taxon>
        <taxon>Dothideomycetes</taxon>
        <taxon>Dothideomycetidae</taxon>
        <taxon>Mycosphaerellales</taxon>
        <taxon>Teratosphaeriaceae</taxon>
        <taxon>Salinomyces</taxon>
    </lineage>
</organism>
<feature type="domain" description="Glycoside hydrolase family 31 TIM barrel" evidence="20">
    <location>
        <begin position="281"/>
        <end position="740"/>
    </location>
</feature>
<reference evidence="23 24" key="1">
    <citation type="submission" date="2017-03" db="EMBL/GenBank/DDBJ databases">
        <title>Genomes of endolithic fungi from Antarctica.</title>
        <authorList>
            <person name="Coleine C."/>
            <person name="Masonjones S."/>
            <person name="Stajich J.E."/>
        </authorList>
    </citation>
    <scope>NUCLEOTIDE SEQUENCE [LARGE SCALE GENOMIC DNA]</scope>
    <source>
        <strain evidence="23 24">CCFEE 6315</strain>
    </source>
</reference>
<feature type="domain" description="Glycosyl hydrolase family 31 C-terminal" evidence="22">
    <location>
        <begin position="748"/>
        <end position="835"/>
    </location>
</feature>
<dbReference type="AlphaFoldDB" id="A0A4U0TUG8"/>
<dbReference type="OrthoDB" id="5839090at2759"/>
<dbReference type="GO" id="GO:0000272">
    <property type="term" value="P:polysaccharide catabolic process"/>
    <property type="evidence" value="ECO:0007669"/>
    <property type="project" value="UniProtKB-KW"/>
</dbReference>
<keyword evidence="14" id="KW-0961">Cell wall biogenesis/degradation</keyword>
<evidence type="ECO:0000259" key="21">
    <source>
        <dbReference type="Pfam" id="PF13802"/>
    </source>
</evidence>
<dbReference type="SUPFAM" id="SSF51011">
    <property type="entry name" value="Glycosyl hydrolase domain"/>
    <property type="match status" value="1"/>
</dbReference>
<feature type="domain" description="Glycoside hydrolase family 31 N-terminal" evidence="21">
    <location>
        <begin position="127"/>
        <end position="235"/>
    </location>
</feature>
<dbReference type="Gene3D" id="2.60.40.1180">
    <property type="entry name" value="Golgi alpha-mannosidase II"/>
    <property type="match status" value="2"/>
</dbReference>
<keyword evidence="11" id="KW-0325">Glycoprotein</keyword>
<feature type="region of interest" description="Disordered" evidence="18">
    <location>
        <begin position="452"/>
        <end position="491"/>
    </location>
</feature>
<evidence type="ECO:0000256" key="6">
    <source>
        <dbReference type="ARBA" id="ARBA00012744"/>
    </source>
</evidence>
<evidence type="ECO:0000313" key="23">
    <source>
        <dbReference type="EMBL" id="TKA25602.1"/>
    </source>
</evidence>
<keyword evidence="24" id="KW-1185">Reference proteome</keyword>
<dbReference type="InterPro" id="IPR000322">
    <property type="entry name" value="Glyco_hydro_31_TIM"/>
</dbReference>
<dbReference type="CDD" id="cd14752">
    <property type="entry name" value="GH31_N"/>
    <property type="match status" value="1"/>
</dbReference>
<dbReference type="Pfam" id="PF21365">
    <property type="entry name" value="Glyco_hydro_31_3rd"/>
    <property type="match status" value="1"/>
</dbReference>
<dbReference type="PANTHER" id="PTHR22762">
    <property type="entry name" value="ALPHA-GLUCOSIDASE"/>
    <property type="match status" value="1"/>
</dbReference>
<evidence type="ECO:0000256" key="16">
    <source>
        <dbReference type="ARBA" id="ARBA00025512"/>
    </source>
</evidence>
<feature type="region of interest" description="Disordered" evidence="18">
    <location>
        <begin position="500"/>
        <end position="519"/>
    </location>
</feature>
<evidence type="ECO:0000256" key="8">
    <source>
        <dbReference type="ARBA" id="ARBA00022525"/>
    </source>
</evidence>
<evidence type="ECO:0000256" key="5">
    <source>
        <dbReference type="ARBA" id="ARBA00012741"/>
    </source>
</evidence>
<dbReference type="EC" id="3.2.1.21" evidence="6"/>
<dbReference type="Gene3D" id="3.20.20.80">
    <property type="entry name" value="Glycosidases"/>
    <property type="match status" value="2"/>
</dbReference>
<keyword evidence="10 17" id="KW-0378">Hydrolase</keyword>
<dbReference type="InterPro" id="IPR011013">
    <property type="entry name" value="Gal_mutarotase_sf_dom"/>
</dbReference>
<dbReference type="InterPro" id="IPR017853">
    <property type="entry name" value="GH"/>
</dbReference>
<evidence type="ECO:0000256" key="3">
    <source>
        <dbReference type="ARBA" id="ARBA00004613"/>
    </source>
</evidence>
<dbReference type="SUPFAM" id="SSF74650">
    <property type="entry name" value="Galactose mutarotase-like"/>
    <property type="match status" value="1"/>
</dbReference>
<dbReference type="Gene3D" id="2.60.40.1760">
    <property type="entry name" value="glycosyl hydrolase (family 31)"/>
    <property type="match status" value="1"/>
</dbReference>
<keyword evidence="13 17" id="KW-0326">Glycosidase</keyword>
<evidence type="ECO:0000256" key="13">
    <source>
        <dbReference type="ARBA" id="ARBA00023295"/>
    </source>
</evidence>
<name>A0A4U0TUG8_9PEZI</name>
<dbReference type="Pfam" id="PF01055">
    <property type="entry name" value="Glyco_hydro_31_2nd"/>
    <property type="match status" value="1"/>
</dbReference>
<dbReference type="PROSITE" id="PS00129">
    <property type="entry name" value="GLYCOSYL_HYDROL_F31_1"/>
    <property type="match status" value="1"/>
</dbReference>
<dbReference type="GO" id="GO:0008422">
    <property type="term" value="F:beta-glucosidase activity"/>
    <property type="evidence" value="ECO:0007669"/>
    <property type="project" value="UniProtKB-EC"/>
</dbReference>
<dbReference type="Proteomes" id="UP000308549">
    <property type="component" value="Unassembled WGS sequence"/>
</dbReference>
<evidence type="ECO:0000256" key="15">
    <source>
        <dbReference type="ARBA" id="ARBA00023326"/>
    </source>
</evidence>
<gene>
    <name evidence="23" type="ORF">B0A50_05463</name>
</gene>
<dbReference type="PANTHER" id="PTHR22762:SF67">
    <property type="entry name" value="ALPHA_BETA-GLUCOSIDASE AGDC-RELATED"/>
    <property type="match status" value="1"/>
</dbReference>
<comment type="catalytic activity">
    <reaction evidence="1">
        <text>Hydrolysis of terminal, non-reducing beta-D-glucosyl residues with release of beta-D-glucose.</text>
        <dbReference type="EC" id="3.2.1.21"/>
    </reaction>
</comment>
<evidence type="ECO:0000256" key="1">
    <source>
        <dbReference type="ARBA" id="ARBA00000448"/>
    </source>
</evidence>
<dbReference type="FunFam" id="2.60.40.1180:FF:000089">
    <property type="entry name" value="Alpha-glucosidase B"/>
    <property type="match status" value="1"/>
</dbReference>
<evidence type="ECO:0000256" key="11">
    <source>
        <dbReference type="ARBA" id="ARBA00023180"/>
    </source>
</evidence>
<dbReference type="EMBL" id="NAJL01000034">
    <property type="protein sequence ID" value="TKA25602.1"/>
    <property type="molecule type" value="Genomic_DNA"/>
</dbReference>
<evidence type="ECO:0000256" key="2">
    <source>
        <dbReference type="ARBA" id="ARBA00001657"/>
    </source>
</evidence>
<keyword evidence="12" id="KW-0119">Carbohydrate metabolism</keyword>
<dbReference type="GO" id="GO:0004558">
    <property type="term" value="F:alpha-1,4-glucosidase activity"/>
    <property type="evidence" value="ECO:0007669"/>
    <property type="project" value="UniProtKB-EC"/>
</dbReference>
<evidence type="ECO:0000256" key="10">
    <source>
        <dbReference type="ARBA" id="ARBA00022801"/>
    </source>
</evidence>
<evidence type="ECO:0000313" key="24">
    <source>
        <dbReference type="Proteomes" id="UP000308549"/>
    </source>
</evidence>